<evidence type="ECO:0000313" key="2">
    <source>
        <dbReference type="EMBL" id="TGZ83636.1"/>
    </source>
</evidence>
<dbReference type="AlphaFoldDB" id="A0A4S2N3L8"/>
<dbReference type="EMBL" id="ML220113">
    <property type="protein sequence ID" value="TGZ83636.1"/>
    <property type="molecule type" value="Genomic_DNA"/>
</dbReference>
<evidence type="ECO:0000256" key="1">
    <source>
        <dbReference type="SAM" id="MobiDB-lite"/>
    </source>
</evidence>
<organism evidence="2 3">
    <name type="scientific">Ascodesmis nigricans</name>
    <dbReference type="NCBI Taxonomy" id="341454"/>
    <lineage>
        <taxon>Eukaryota</taxon>
        <taxon>Fungi</taxon>
        <taxon>Dikarya</taxon>
        <taxon>Ascomycota</taxon>
        <taxon>Pezizomycotina</taxon>
        <taxon>Pezizomycetes</taxon>
        <taxon>Pezizales</taxon>
        <taxon>Ascodesmidaceae</taxon>
        <taxon>Ascodesmis</taxon>
    </lineage>
</organism>
<feature type="region of interest" description="Disordered" evidence="1">
    <location>
        <begin position="462"/>
        <end position="495"/>
    </location>
</feature>
<sequence>MSRAPTTSALKIPSTPTTPAPKPALSEFDYHGISIKPLLYPNTLSELAPNEEQSNFYSRTHRHRYQLLRTALRDALRSATKRNHIDKKFAPRVWHYQLQKAAQQFHNELSSRMGWDPAAIPMTRIDRYADDALPRKDNIPHWNTDAPTMDDVAEPSGDDDMYQAFEESIDRQAANSQFPSINNFIRYFPKYSVASAVQDFYQRQDERLAEYHALQELKHRWDICELHYSFHRAVIQLRRSFTPAQRISGEKGVSWCKLLIGDPAQVAMEYVPELCAKETRREKEIGTQVGDKKRRTRQFETLKKIRTYLNGEGIGFPSRICPGNLSVMEFFQPEFTFPAPPWTDDATRNLFKSNLSEEEQAKKWKSPNWQAFVKRETQRFLDYNTIERYYQAHRLIEGGNVQKIPKNQVGGSEEQKARMERDFAMRDPTASEFLQTASSVNMPDELEGEGPGRLSVVQEEPFQNNDTVPRPDVSSANSAPGQSTAERSKAIGKKASWLELTFNSPKGSWPMGLRA</sequence>
<feature type="region of interest" description="Disordered" evidence="1">
    <location>
        <begin position="1"/>
        <end position="25"/>
    </location>
</feature>
<dbReference type="OrthoDB" id="10650808at2759"/>
<keyword evidence="3" id="KW-1185">Reference proteome</keyword>
<dbReference type="InParanoid" id="A0A4S2N3L8"/>
<reference evidence="2 3" key="1">
    <citation type="submission" date="2019-04" db="EMBL/GenBank/DDBJ databases">
        <title>Comparative genomics and transcriptomics to analyze fruiting body development in filamentous ascomycetes.</title>
        <authorList>
            <consortium name="DOE Joint Genome Institute"/>
            <person name="Lutkenhaus R."/>
            <person name="Traeger S."/>
            <person name="Breuer J."/>
            <person name="Kuo A."/>
            <person name="Lipzen A."/>
            <person name="Pangilinan J."/>
            <person name="Dilworth D."/>
            <person name="Sandor L."/>
            <person name="Poggeler S."/>
            <person name="Barry K."/>
            <person name="Grigoriev I.V."/>
            <person name="Nowrousian M."/>
        </authorList>
    </citation>
    <scope>NUCLEOTIDE SEQUENCE [LARGE SCALE GENOMIC DNA]</scope>
    <source>
        <strain evidence="2 3">CBS 389.68</strain>
    </source>
</reference>
<gene>
    <name evidence="2" type="ORF">EX30DRAFT_338252</name>
</gene>
<protein>
    <submittedName>
        <fullName evidence="2">Uncharacterized protein</fullName>
    </submittedName>
</protein>
<feature type="compositionally biased region" description="Polar residues" evidence="1">
    <location>
        <begin position="474"/>
        <end position="485"/>
    </location>
</feature>
<accession>A0A4S2N3L8</accession>
<name>A0A4S2N3L8_9PEZI</name>
<evidence type="ECO:0000313" key="3">
    <source>
        <dbReference type="Proteomes" id="UP000298138"/>
    </source>
</evidence>
<proteinExistence type="predicted"/>
<dbReference type="Proteomes" id="UP000298138">
    <property type="component" value="Unassembled WGS sequence"/>
</dbReference>